<evidence type="ECO:0000313" key="1">
    <source>
        <dbReference type="EMBL" id="AAN02146.1"/>
    </source>
</evidence>
<protein>
    <submittedName>
        <fullName evidence="1">Uncharacterized protein</fullName>
    </submittedName>
</protein>
<name>Q855Y0_9CAUD</name>
<organism evidence="1 2">
    <name type="scientific">Mycobacterium phage Barnyard</name>
    <dbReference type="NCBI Taxonomy" id="205880"/>
    <lineage>
        <taxon>Viruses</taxon>
        <taxon>Duplodnaviria</taxon>
        <taxon>Heunggongvirae</taxon>
        <taxon>Uroviricota</taxon>
        <taxon>Caudoviricetes</taxon>
        <taxon>Barnyardvirus</taxon>
        <taxon>Barnyardvirus barnyard</taxon>
    </lineage>
</organism>
<keyword evidence="2" id="KW-1185">Reference proteome</keyword>
<reference evidence="1 2" key="1">
    <citation type="journal article" date="2003" name="Cell">
        <title>Origins of highly mosaic mycobacteriophage genomes.</title>
        <authorList>
            <person name="Pedulla M.L."/>
            <person name="Ford M.E."/>
            <person name="Houtz J.M."/>
            <person name="Karthikeyan T."/>
            <person name="Wadsworth C."/>
            <person name="Lewis J.A."/>
            <person name="Jacobs-Sera D."/>
            <person name="Falbo J."/>
            <person name="Gross J."/>
            <person name="Pannunzio N.R."/>
            <person name="Brucker W."/>
            <person name="Kumar V."/>
            <person name="Kandasamy J."/>
            <person name="Keenan L."/>
            <person name="Bardarov S."/>
            <person name="Kriakov J."/>
            <person name="Lawrence J.G."/>
            <person name="Jacobs W.R. Jr."/>
            <person name="Hendrix R.W."/>
            <person name="Hatfull G.F."/>
        </authorList>
    </citation>
    <scope>NUCLEOTIDE SEQUENCE</scope>
</reference>
<sequence>MNEKTEAKLVRKFDRKHRIRNWLRAETNWFLPLEKRYRSTKIKWGRKFGLIPPYVPPVIYPRNDYHGGLSMEEYREGFGHVPEGYDIDKMPQADIIDG</sequence>
<accession>Q855Y0</accession>
<dbReference type="RefSeq" id="NP_818630.1">
    <property type="nucleotide sequence ID" value="NC_004689.1"/>
</dbReference>
<dbReference type="EMBL" id="AY129339">
    <property type="protein sequence ID" value="AAN02146.1"/>
    <property type="molecule type" value="Genomic_DNA"/>
</dbReference>
<proteinExistence type="predicted"/>
<evidence type="ECO:0000313" key="2">
    <source>
        <dbReference type="Proteomes" id="UP000000731"/>
    </source>
</evidence>
<dbReference type="KEGG" id="vg:1260271"/>
<dbReference type="Proteomes" id="UP000000731">
    <property type="component" value="Segment"/>
</dbReference>
<gene>
    <name evidence="1" type="primary">92</name>
    <name evidence="1" type="ORF">PBI_BARNYARD_92</name>
</gene>